<sequence>MNVNRVAVVVGTRPEAIKMAPLVHALRHSSHLEPVVIATAQHREMLDQVLEIFDIKSDYDLDLMRPNQSLASLTSRLITSLDEVVREIAPRAMLVQGDTTSVLAASLVSFYNNVPVGHVEAGLRTNDMRNPFPEEMNRVVTGRLARWHFAPTLSAAQNLLKEHVPADTVFVTGNTVIDALFEAREHAAKVPRQVAAGRKLMLVTTHRRENFGEPLKRVCGAILELLERDETLDVLFPVHPNPNVSAIVHEMLGGHPRVELCAPLDYLSFIAAMEAAHIVLSDSGGVQEEAPALGKPVLVLRDETERPEAVSFGVAALVGTEASSIVSKAQRLLTDPAAYSEMARGASPYGDGLASRRIVALLEHTLCGVELNVEEFSGFASNDQ</sequence>
<protein>
    <recommendedName>
        <fullName evidence="4">UDP-N-acetylglucosamine 2-epimerase (non-hydrolyzing)</fullName>
        <ecNumber evidence="4">5.1.3.14</ecNumber>
    </recommendedName>
</protein>
<evidence type="ECO:0000313" key="8">
    <source>
        <dbReference type="Proteomes" id="UP000289650"/>
    </source>
</evidence>
<dbReference type="AlphaFoldDB" id="A0A4Q2AUD4"/>
<dbReference type="EC" id="5.1.3.14" evidence="4"/>
<dbReference type="Gene3D" id="3.40.50.2000">
    <property type="entry name" value="Glycogen Phosphorylase B"/>
    <property type="match status" value="2"/>
</dbReference>
<evidence type="ECO:0000256" key="3">
    <source>
        <dbReference type="ARBA" id="ARBA00038209"/>
    </source>
</evidence>
<dbReference type="RefSeq" id="WP_129513879.1">
    <property type="nucleotide sequence ID" value="NZ_QWEX01000001.1"/>
</dbReference>
<evidence type="ECO:0000256" key="1">
    <source>
        <dbReference type="ARBA" id="ARBA00023235"/>
    </source>
</evidence>
<dbReference type="PANTHER" id="PTHR43174">
    <property type="entry name" value="UDP-N-ACETYLGLUCOSAMINE 2-EPIMERASE"/>
    <property type="match status" value="1"/>
</dbReference>
<dbReference type="InterPro" id="IPR003331">
    <property type="entry name" value="UDP_GlcNAc_Epimerase_2_dom"/>
</dbReference>
<reference evidence="7 8" key="1">
    <citation type="submission" date="2018-08" db="EMBL/GenBank/DDBJ databases">
        <title>Mountain-cultivated ginseng endophyte, Burkholderia stabilis and its activity against ginseng root rot disease.</title>
        <authorList>
            <person name="Tapan Kumar M."/>
            <person name="Bae H."/>
            <person name="Shanmugam G."/>
            <person name="Jeon J."/>
        </authorList>
    </citation>
    <scope>NUCLEOTIDE SEQUENCE [LARGE SCALE GENOMIC DNA]</scope>
    <source>
        <strain evidence="7 8">EB159</strain>
    </source>
</reference>
<evidence type="ECO:0000256" key="2">
    <source>
        <dbReference type="ARBA" id="ARBA00036080"/>
    </source>
</evidence>
<evidence type="ECO:0000256" key="5">
    <source>
        <dbReference type="RuleBase" id="RU003513"/>
    </source>
</evidence>
<name>A0A4Q2AUD4_9BURK</name>
<dbReference type="CDD" id="cd03786">
    <property type="entry name" value="GTB_UDP-GlcNAc_2-Epimerase"/>
    <property type="match status" value="1"/>
</dbReference>
<comment type="caution">
    <text evidence="7">The sequence shown here is derived from an EMBL/GenBank/DDBJ whole genome shotgun (WGS) entry which is preliminary data.</text>
</comment>
<comment type="similarity">
    <text evidence="3 5">Belongs to the UDP-N-acetylglucosamine 2-epimerase family.</text>
</comment>
<dbReference type="GO" id="GO:0008761">
    <property type="term" value="F:UDP-N-acetylglucosamine 2-epimerase activity"/>
    <property type="evidence" value="ECO:0007669"/>
    <property type="project" value="UniProtKB-EC"/>
</dbReference>
<comment type="catalytic activity">
    <reaction evidence="2">
        <text>UDP-N-acetyl-alpha-D-glucosamine = UDP-N-acetyl-alpha-D-mannosamine</text>
        <dbReference type="Rhea" id="RHEA:17213"/>
        <dbReference type="ChEBI" id="CHEBI:57705"/>
        <dbReference type="ChEBI" id="CHEBI:68623"/>
        <dbReference type="EC" id="5.1.3.14"/>
    </reaction>
</comment>
<dbReference type="Proteomes" id="UP000289650">
    <property type="component" value="Unassembled WGS sequence"/>
</dbReference>
<evidence type="ECO:0000259" key="6">
    <source>
        <dbReference type="Pfam" id="PF02350"/>
    </source>
</evidence>
<evidence type="ECO:0000313" key="7">
    <source>
        <dbReference type="EMBL" id="RXV73037.1"/>
    </source>
</evidence>
<organism evidence="7 8">
    <name type="scientific">Burkholderia stabilis</name>
    <dbReference type="NCBI Taxonomy" id="95485"/>
    <lineage>
        <taxon>Bacteria</taxon>
        <taxon>Pseudomonadati</taxon>
        <taxon>Pseudomonadota</taxon>
        <taxon>Betaproteobacteria</taxon>
        <taxon>Burkholderiales</taxon>
        <taxon>Burkholderiaceae</taxon>
        <taxon>Burkholderia</taxon>
        <taxon>Burkholderia cepacia complex</taxon>
    </lineage>
</organism>
<dbReference type="Pfam" id="PF02350">
    <property type="entry name" value="Epimerase_2"/>
    <property type="match status" value="1"/>
</dbReference>
<keyword evidence="1 5" id="KW-0413">Isomerase</keyword>
<dbReference type="NCBIfam" id="TIGR00236">
    <property type="entry name" value="wecB"/>
    <property type="match status" value="1"/>
</dbReference>
<dbReference type="InterPro" id="IPR029767">
    <property type="entry name" value="WecB-like"/>
</dbReference>
<proteinExistence type="inferred from homology"/>
<dbReference type="SUPFAM" id="SSF53756">
    <property type="entry name" value="UDP-Glycosyltransferase/glycogen phosphorylase"/>
    <property type="match status" value="1"/>
</dbReference>
<gene>
    <name evidence="7" type="ORF">D1006_12300</name>
</gene>
<evidence type="ECO:0000256" key="4">
    <source>
        <dbReference type="ARBA" id="ARBA00038858"/>
    </source>
</evidence>
<accession>A0A4Q2AUD4</accession>
<dbReference type="OrthoDB" id="9803238at2"/>
<dbReference type="PANTHER" id="PTHR43174:SF2">
    <property type="entry name" value="UDP-N-ACETYLGLUCOSAMINE 2-EPIMERASE"/>
    <property type="match status" value="1"/>
</dbReference>
<feature type="domain" description="UDP-N-acetylglucosamine 2-epimerase" evidence="6">
    <location>
        <begin position="25"/>
        <end position="363"/>
    </location>
</feature>
<dbReference type="EMBL" id="QWEX01000001">
    <property type="protein sequence ID" value="RXV73037.1"/>
    <property type="molecule type" value="Genomic_DNA"/>
</dbReference>